<dbReference type="GO" id="GO:0005524">
    <property type="term" value="F:ATP binding"/>
    <property type="evidence" value="ECO:0007669"/>
    <property type="project" value="InterPro"/>
</dbReference>
<dbReference type="EMBL" id="UINC01169708">
    <property type="protein sequence ID" value="SVD73383.1"/>
    <property type="molecule type" value="Genomic_DNA"/>
</dbReference>
<evidence type="ECO:0000256" key="2">
    <source>
        <dbReference type="ARBA" id="ARBA00022777"/>
    </source>
</evidence>
<dbReference type="Gene3D" id="3.30.70.890">
    <property type="entry name" value="GHMP kinase, C-terminal domain"/>
    <property type="match status" value="1"/>
</dbReference>
<organism evidence="4">
    <name type="scientific">marine metagenome</name>
    <dbReference type="NCBI Taxonomy" id="408172"/>
    <lineage>
        <taxon>unclassified sequences</taxon>
        <taxon>metagenomes</taxon>
        <taxon>ecological metagenomes</taxon>
    </lineage>
</organism>
<dbReference type="InterPro" id="IPR001174">
    <property type="entry name" value="HddA/FKP"/>
</dbReference>
<sequence>KAFQQQDGFDEIGRLLDQSWQFKQRLAEGVSADWMDDLYQTALRNGAFGGKLMGAGGGGFFFFLAPPNKHQQIRDALSQIKVWVPFKIDNTGSQVIFYNGN</sequence>
<evidence type="ECO:0000313" key="4">
    <source>
        <dbReference type="EMBL" id="SVD73383.1"/>
    </source>
</evidence>
<evidence type="ECO:0000259" key="3">
    <source>
        <dbReference type="Pfam" id="PF08544"/>
    </source>
</evidence>
<dbReference type="InterPro" id="IPR036554">
    <property type="entry name" value="GHMP_kinase_C_sf"/>
</dbReference>
<protein>
    <recommendedName>
        <fullName evidence="3">GHMP kinase C-terminal domain-containing protein</fullName>
    </recommendedName>
</protein>
<dbReference type="InterPro" id="IPR013750">
    <property type="entry name" value="GHMP_kinase_C_dom"/>
</dbReference>
<keyword evidence="1" id="KW-0808">Transferase</keyword>
<dbReference type="GO" id="GO:0050201">
    <property type="term" value="F:fucokinase activity"/>
    <property type="evidence" value="ECO:0007669"/>
    <property type="project" value="TreeGrafter"/>
</dbReference>
<dbReference type="PANTHER" id="PTHR32463:SF0">
    <property type="entry name" value="L-FUCOSE KINASE"/>
    <property type="match status" value="1"/>
</dbReference>
<dbReference type="AlphaFoldDB" id="A0A382XQX0"/>
<dbReference type="PANTHER" id="PTHR32463">
    <property type="entry name" value="L-FUCOSE KINASE"/>
    <property type="match status" value="1"/>
</dbReference>
<dbReference type="PRINTS" id="PR00960">
    <property type="entry name" value="LMBPPROTEIN"/>
</dbReference>
<gene>
    <name evidence="4" type="ORF">METZ01_LOCUS426237</name>
</gene>
<dbReference type="InterPro" id="IPR052203">
    <property type="entry name" value="GHMP_Kinase-Related"/>
</dbReference>
<name>A0A382XQX0_9ZZZZ</name>
<evidence type="ECO:0000256" key="1">
    <source>
        <dbReference type="ARBA" id="ARBA00022679"/>
    </source>
</evidence>
<reference evidence="4" key="1">
    <citation type="submission" date="2018-05" db="EMBL/GenBank/DDBJ databases">
        <authorList>
            <person name="Lanie J.A."/>
            <person name="Ng W.-L."/>
            <person name="Kazmierczak K.M."/>
            <person name="Andrzejewski T.M."/>
            <person name="Davidsen T.M."/>
            <person name="Wayne K.J."/>
            <person name="Tettelin H."/>
            <person name="Glass J.I."/>
            <person name="Rusch D."/>
            <person name="Podicherti R."/>
            <person name="Tsui H.-C.T."/>
            <person name="Winkler M.E."/>
        </authorList>
    </citation>
    <scope>NUCLEOTIDE SEQUENCE</scope>
</reference>
<dbReference type="Pfam" id="PF08544">
    <property type="entry name" value="GHMP_kinases_C"/>
    <property type="match status" value="1"/>
</dbReference>
<feature type="domain" description="GHMP kinase C-terminal" evidence="3">
    <location>
        <begin position="9"/>
        <end position="78"/>
    </location>
</feature>
<dbReference type="GO" id="GO:0042352">
    <property type="term" value="P:GDP-L-fucose salvage"/>
    <property type="evidence" value="ECO:0007669"/>
    <property type="project" value="TreeGrafter"/>
</dbReference>
<keyword evidence="2" id="KW-0418">Kinase</keyword>
<dbReference type="SUPFAM" id="SSF55060">
    <property type="entry name" value="GHMP Kinase, C-terminal domain"/>
    <property type="match status" value="1"/>
</dbReference>
<feature type="non-terminal residue" evidence="4">
    <location>
        <position position="1"/>
    </location>
</feature>
<proteinExistence type="predicted"/>
<accession>A0A382XQX0</accession>